<dbReference type="AlphaFoldDB" id="A0A1M2W2B0"/>
<evidence type="ECO:0000313" key="2">
    <source>
        <dbReference type="Proteomes" id="UP000184267"/>
    </source>
</evidence>
<organism evidence="1 2">
    <name type="scientific">Trametes pubescens</name>
    <name type="common">White-rot fungus</name>
    <dbReference type="NCBI Taxonomy" id="154538"/>
    <lineage>
        <taxon>Eukaryota</taxon>
        <taxon>Fungi</taxon>
        <taxon>Dikarya</taxon>
        <taxon>Basidiomycota</taxon>
        <taxon>Agaricomycotina</taxon>
        <taxon>Agaricomycetes</taxon>
        <taxon>Polyporales</taxon>
        <taxon>Polyporaceae</taxon>
        <taxon>Trametes</taxon>
    </lineage>
</organism>
<sequence length="199" mass="21829">MDDFEILMLGGSGLEGCTTVAEKRGWLAAKRAVFSEALGSAEAVLQAAKQMLDRTIETSGRKPDPGDPSVSVLPIRDSEYAMRLWPASLARSEHCLDFIKTKTGKPINVPDDHSIWHMPDPSAPWLQGGGPVELVSLERSFGVQPADIPEGEEKFVLRDGMTCMLTRPGARAAIFTVPLRHQPHTPYRNFDVITPTRGH</sequence>
<name>A0A1M2W2B0_TRAPU</name>
<dbReference type="EMBL" id="MNAD01000353">
    <property type="protein sequence ID" value="OJT13910.1"/>
    <property type="molecule type" value="Genomic_DNA"/>
</dbReference>
<reference evidence="1 2" key="1">
    <citation type="submission" date="2016-10" db="EMBL/GenBank/DDBJ databases">
        <title>Genome sequence of the basidiomycete white-rot fungus Trametes pubescens.</title>
        <authorList>
            <person name="Makela M.R."/>
            <person name="Granchi Z."/>
            <person name="Peng M."/>
            <person name="De Vries R.P."/>
            <person name="Grigoriev I."/>
            <person name="Riley R."/>
            <person name="Hilden K."/>
        </authorList>
    </citation>
    <scope>NUCLEOTIDE SEQUENCE [LARGE SCALE GENOMIC DNA]</scope>
    <source>
        <strain evidence="1 2">FBCC735</strain>
    </source>
</reference>
<proteinExistence type="predicted"/>
<accession>A0A1M2W2B0</accession>
<dbReference type="OrthoDB" id="2628807at2759"/>
<dbReference type="Proteomes" id="UP000184267">
    <property type="component" value="Unassembled WGS sequence"/>
</dbReference>
<protein>
    <submittedName>
        <fullName evidence="1">Uncharacterized protein</fullName>
    </submittedName>
</protein>
<comment type="caution">
    <text evidence="1">The sequence shown here is derived from an EMBL/GenBank/DDBJ whole genome shotgun (WGS) entry which is preliminary data.</text>
</comment>
<evidence type="ECO:0000313" key="1">
    <source>
        <dbReference type="EMBL" id="OJT13910.1"/>
    </source>
</evidence>
<gene>
    <name evidence="1" type="ORF">TRAPUB_9541</name>
</gene>
<keyword evidence="2" id="KW-1185">Reference proteome</keyword>
<dbReference type="OMA" id="IRDSEYA"/>